<dbReference type="Proteomes" id="UP000828251">
    <property type="component" value="Unassembled WGS sequence"/>
</dbReference>
<dbReference type="Gene3D" id="3.30.420.10">
    <property type="entry name" value="Ribonuclease H-like superfamily/Ribonuclease H"/>
    <property type="match status" value="1"/>
</dbReference>
<feature type="domain" description="RNase H type-1" evidence="2">
    <location>
        <begin position="232"/>
        <end position="335"/>
    </location>
</feature>
<gene>
    <name evidence="4" type="ORF">J1N35_004207</name>
</gene>
<feature type="domain" description="Reverse transcriptase zinc-binding" evidence="3">
    <location>
        <begin position="149"/>
        <end position="230"/>
    </location>
</feature>
<organism evidence="4 5">
    <name type="scientific">Gossypium stocksii</name>
    <dbReference type="NCBI Taxonomy" id="47602"/>
    <lineage>
        <taxon>Eukaryota</taxon>
        <taxon>Viridiplantae</taxon>
        <taxon>Streptophyta</taxon>
        <taxon>Embryophyta</taxon>
        <taxon>Tracheophyta</taxon>
        <taxon>Spermatophyta</taxon>
        <taxon>Magnoliopsida</taxon>
        <taxon>eudicotyledons</taxon>
        <taxon>Gunneridae</taxon>
        <taxon>Pentapetalae</taxon>
        <taxon>rosids</taxon>
        <taxon>malvids</taxon>
        <taxon>Malvales</taxon>
        <taxon>Malvaceae</taxon>
        <taxon>Malvoideae</taxon>
        <taxon>Gossypium</taxon>
    </lineage>
</organism>
<dbReference type="GO" id="GO:0003676">
    <property type="term" value="F:nucleic acid binding"/>
    <property type="evidence" value="ECO:0007669"/>
    <property type="project" value="InterPro"/>
</dbReference>
<keyword evidence="1" id="KW-0732">Signal</keyword>
<protein>
    <recommendedName>
        <fullName evidence="6">RNase H type-1 domain-containing protein</fullName>
    </recommendedName>
</protein>
<accession>A0A9D3WBK7</accession>
<feature type="chain" id="PRO_5039040450" description="RNase H type-1 domain-containing protein" evidence="1">
    <location>
        <begin position="23"/>
        <end position="346"/>
    </location>
</feature>
<dbReference type="InterPro" id="IPR026960">
    <property type="entry name" value="RVT-Znf"/>
</dbReference>
<dbReference type="Pfam" id="PF13456">
    <property type="entry name" value="RVT_3"/>
    <property type="match status" value="1"/>
</dbReference>
<evidence type="ECO:0000259" key="2">
    <source>
        <dbReference type="Pfam" id="PF13456"/>
    </source>
</evidence>
<dbReference type="PANTHER" id="PTHR47074:SF61">
    <property type="entry name" value="RNASE H TYPE-1 DOMAIN-CONTAINING PROTEIN"/>
    <property type="match status" value="1"/>
</dbReference>
<feature type="signal peptide" evidence="1">
    <location>
        <begin position="1"/>
        <end position="22"/>
    </location>
</feature>
<dbReference type="InterPro" id="IPR036397">
    <property type="entry name" value="RNaseH_sf"/>
</dbReference>
<dbReference type="PANTHER" id="PTHR47074">
    <property type="entry name" value="BNAC02G40300D PROTEIN"/>
    <property type="match status" value="1"/>
</dbReference>
<evidence type="ECO:0000256" key="1">
    <source>
        <dbReference type="SAM" id="SignalP"/>
    </source>
</evidence>
<name>A0A9D3WBK7_9ROSI</name>
<dbReference type="Pfam" id="PF13966">
    <property type="entry name" value="zf-RVT"/>
    <property type="match status" value="1"/>
</dbReference>
<proteinExistence type="predicted"/>
<evidence type="ECO:0008006" key="6">
    <source>
        <dbReference type="Google" id="ProtNLM"/>
    </source>
</evidence>
<keyword evidence="5" id="KW-1185">Reference proteome</keyword>
<dbReference type="InterPro" id="IPR002156">
    <property type="entry name" value="RNaseH_domain"/>
</dbReference>
<dbReference type="InterPro" id="IPR012337">
    <property type="entry name" value="RNaseH-like_sf"/>
</dbReference>
<reference evidence="4 5" key="1">
    <citation type="journal article" date="2021" name="Plant Biotechnol. J.">
        <title>Multi-omics assisted identification of the key and species-specific regulatory components of drought-tolerant mechanisms in Gossypium stocksii.</title>
        <authorList>
            <person name="Yu D."/>
            <person name="Ke L."/>
            <person name="Zhang D."/>
            <person name="Wu Y."/>
            <person name="Sun Y."/>
            <person name="Mei J."/>
            <person name="Sun J."/>
            <person name="Sun Y."/>
        </authorList>
    </citation>
    <scope>NUCLEOTIDE SEQUENCE [LARGE SCALE GENOMIC DNA]</scope>
    <source>
        <strain evidence="5">cv. E1</strain>
        <tissue evidence="4">Leaf</tissue>
    </source>
</reference>
<dbReference type="AlphaFoldDB" id="A0A9D3WBK7"/>
<evidence type="ECO:0000259" key="3">
    <source>
        <dbReference type="Pfam" id="PF13966"/>
    </source>
</evidence>
<evidence type="ECO:0000313" key="4">
    <source>
        <dbReference type="EMBL" id="KAH1121047.1"/>
    </source>
</evidence>
<dbReference type="GO" id="GO:0004523">
    <property type="term" value="F:RNA-DNA hybrid ribonuclease activity"/>
    <property type="evidence" value="ECO:0007669"/>
    <property type="project" value="InterPro"/>
</dbReference>
<dbReference type="EMBL" id="JAIQCV010000002">
    <property type="protein sequence ID" value="KAH1121047.1"/>
    <property type="molecule type" value="Genomic_DNA"/>
</dbReference>
<dbReference type="SUPFAM" id="SSF53098">
    <property type="entry name" value="Ribonuclease H-like"/>
    <property type="match status" value="1"/>
</dbReference>
<evidence type="ECO:0000313" key="5">
    <source>
        <dbReference type="Proteomes" id="UP000828251"/>
    </source>
</evidence>
<dbReference type="InterPro" id="IPR052929">
    <property type="entry name" value="RNase_H-like_EbsB-rel"/>
</dbReference>
<comment type="caution">
    <text evidence="4">The sequence shown here is derived from an EMBL/GenBank/DDBJ whole genome shotgun (WGS) entry which is preliminary data.</text>
</comment>
<sequence length="346" mass="39835">MMQVSLLFAVSVLCCWSCCVFAGTGVDGSRWWLLEVTGRYWVLGMGLGIGLRELIAERLVWRVGSDARINIWNDSWLPRRENNRISVQKIIPNWTTVNQLIGTETNTWDKELIHKIVDEGTTDRILSIPIFRANSEDMMVWKYEGSGEYTVKSGYRVLSTELLQNHASTFPTDDDYRGFYKSLWNMYIPMKIKIHIWRLINDLLPHYYNLARRSFSVEVVCPFCKVDPEDSVLARNSEGDIVAAETHLFTDVSDTYVVEAMACERALLFALERGYRHLVVEGDSLTVIKSIKKKEKDKSVLRPITYQISFLEKCFGHVAYTFVPRLVKRMAHTLALEGRRTQAFGV</sequence>
<dbReference type="OrthoDB" id="1002563at2759"/>